<keyword evidence="2" id="KW-0378">Hydrolase</keyword>
<dbReference type="Proteomes" id="UP001494902">
    <property type="component" value="Unassembled WGS sequence"/>
</dbReference>
<dbReference type="PANTHER" id="PTHR43798">
    <property type="entry name" value="MONOACYLGLYCEROL LIPASE"/>
    <property type="match status" value="1"/>
</dbReference>
<proteinExistence type="predicted"/>
<feature type="domain" description="AB hydrolase-1" evidence="1">
    <location>
        <begin position="89"/>
        <end position="315"/>
    </location>
</feature>
<dbReference type="GO" id="GO:0016787">
    <property type="term" value="F:hydrolase activity"/>
    <property type="evidence" value="ECO:0007669"/>
    <property type="project" value="UniProtKB-KW"/>
</dbReference>
<comment type="caution">
    <text evidence="2">The sequence shown here is derived from an EMBL/GenBank/DDBJ whole genome shotgun (WGS) entry which is preliminary data.</text>
</comment>
<accession>A0ABV1KG15</accession>
<protein>
    <submittedName>
        <fullName evidence="2">Alpha/beta hydrolase</fullName>
    </submittedName>
</protein>
<dbReference type="InterPro" id="IPR029058">
    <property type="entry name" value="AB_hydrolase_fold"/>
</dbReference>
<keyword evidence="3" id="KW-1185">Reference proteome</keyword>
<organism evidence="2 3">
    <name type="scientific">Pseudonocardia nematodicida</name>
    <dbReference type="NCBI Taxonomy" id="1206997"/>
    <lineage>
        <taxon>Bacteria</taxon>
        <taxon>Bacillati</taxon>
        <taxon>Actinomycetota</taxon>
        <taxon>Actinomycetes</taxon>
        <taxon>Pseudonocardiales</taxon>
        <taxon>Pseudonocardiaceae</taxon>
        <taxon>Pseudonocardia</taxon>
    </lineage>
</organism>
<dbReference type="RefSeq" id="WP_349300474.1">
    <property type="nucleotide sequence ID" value="NZ_JBEDNQ010000010.1"/>
</dbReference>
<dbReference type="Pfam" id="PF12697">
    <property type="entry name" value="Abhydrolase_6"/>
    <property type="match status" value="1"/>
</dbReference>
<dbReference type="EMBL" id="JBEDNQ010000010">
    <property type="protein sequence ID" value="MEQ3553406.1"/>
    <property type="molecule type" value="Genomic_DNA"/>
</dbReference>
<dbReference type="InterPro" id="IPR000073">
    <property type="entry name" value="AB_hydrolase_1"/>
</dbReference>
<evidence type="ECO:0000313" key="3">
    <source>
        <dbReference type="Proteomes" id="UP001494902"/>
    </source>
</evidence>
<dbReference type="SUPFAM" id="SSF53474">
    <property type="entry name" value="alpha/beta-Hydrolases"/>
    <property type="match status" value="1"/>
</dbReference>
<dbReference type="PANTHER" id="PTHR43798:SF5">
    <property type="entry name" value="MONOACYLGLYCEROL LIPASE ABHD6"/>
    <property type="match status" value="1"/>
</dbReference>
<reference evidence="2 3" key="1">
    <citation type="submission" date="2024-03" db="EMBL/GenBank/DDBJ databases">
        <title>Draft genome sequence of Pseudonocardia nematodicida JCM 31783.</title>
        <authorList>
            <person name="Butdee W."/>
            <person name="Duangmal K."/>
        </authorList>
    </citation>
    <scope>NUCLEOTIDE SEQUENCE [LARGE SCALE GENOMIC DNA]</scope>
    <source>
        <strain evidence="2 3">JCM 31783</strain>
    </source>
</reference>
<evidence type="ECO:0000313" key="2">
    <source>
        <dbReference type="EMBL" id="MEQ3553406.1"/>
    </source>
</evidence>
<dbReference type="Gene3D" id="3.40.50.1820">
    <property type="entry name" value="alpha/beta hydrolase"/>
    <property type="match status" value="1"/>
</dbReference>
<sequence length="326" mass="34928">MRPARRRRRQVALVLVVLVLAAVLGHLLLRDSAPVGHFTSQDGVDRYRAAYARAMADLPDPAETRDVRTGFGVVRAYRFAGADPSAHPLVLLPGTASGAPVFADNLPSLTALRDVWVLDLLGEPGWSVQDRPITTERDQAAWLDQALRALPPARFHVVGLSIGGWTAANLALNAPDAPLASLTLLDPVQVYGDIPLETVVRSIPAAFPWMPRSWRDSFSSYTAGGAPVQDVPVADMIETGMSTYSMRQPAPSRIAEERLASIGVPVLAIVAGRSVMHDPDEAARAAERVFGAENVRVYPDATHALNGEVPDRIAADIGAFLARTGS</sequence>
<gene>
    <name evidence="2" type="ORF">WIS52_23290</name>
</gene>
<evidence type="ECO:0000259" key="1">
    <source>
        <dbReference type="Pfam" id="PF12697"/>
    </source>
</evidence>
<dbReference type="InterPro" id="IPR050266">
    <property type="entry name" value="AB_hydrolase_sf"/>
</dbReference>
<name>A0ABV1KG15_9PSEU</name>